<dbReference type="PROSITE" id="PS51745">
    <property type="entry name" value="PB1"/>
    <property type="match status" value="1"/>
</dbReference>
<feature type="domain" description="Protein kinase" evidence="9">
    <location>
        <begin position="273"/>
        <end position="561"/>
    </location>
</feature>
<dbReference type="GO" id="GO:0035556">
    <property type="term" value="P:intracellular signal transduction"/>
    <property type="evidence" value="ECO:0007669"/>
    <property type="project" value="UniProtKB-ARBA"/>
</dbReference>
<dbReference type="PANTHER" id="PTHR48016">
    <property type="entry name" value="MAP KINASE KINASE KINASE SSK2-RELATED-RELATED"/>
    <property type="match status" value="1"/>
</dbReference>
<evidence type="ECO:0000256" key="3">
    <source>
        <dbReference type="ARBA" id="ARBA00022679"/>
    </source>
</evidence>
<dbReference type="PROSITE" id="PS00107">
    <property type="entry name" value="PROTEIN_KINASE_ATP"/>
    <property type="match status" value="1"/>
</dbReference>
<dbReference type="Gene3D" id="3.10.20.90">
    <property type="entry name" value="Phosphatidylinositol 3-kinase Catalytic Subunit, Chain A, domain 1"/>
    <property type="match status" value="1"/>
</dbReference>
<comment type="caution">
    <text evidence="11">The sequence shown here is derived from an EMBL/GenBank/DDBJ whole genome shotgun (WGS) entry which is preliminary data.</text>
</comment>
<evidence type="ECO:0000256" key="4">
    <source>
        <dbReference type="ARBA" id="ARBA00022741"/>
    </source>
</evidence>
<dbReference type="InterPro" id="IPR008271">
    <property type="entry name" value="Ser/Thr_kinase_AS"/>
</dbReference>
<evidence type="ECO:0000256" key="6">
    <source>
        <dbReference type="ARBA" id="ARBA00022840"/>
    </source>
</evidence>
<keyword evidence="3" id="KW-0808">Transferase</keyword>
<dbReference type="CDD" id="cd05992">
    <property type="entry name" value="PB1"/>
    <property type="match status" value="1"/>
</dbReference>
<dbReference type="Proteomes" id="UP001165122">
    <property type="component" value="Unassembled WGS sequence"/>
</dbReference>
<dbReference type="SUPFAM" id="SSF56112">
    <property type="entry name" value="Protein kinase-like (PK-like)"/>
    <property type="match status" value="1"/>
</dbReference>
<gene>
    <name evidence="11" type="ORF">TrLO_g316</name>
</gene>
<keyword evidence="2" id="KW-0723">Serine/threonine-protein kinase</keyword>
<evidence type="ECO:0000256" key="5">
    <source>
        <dbReference type="ARBA" id="ARBA00022777"/>
    </source>
</evidence>
<keyword evidence="5" id="KW-0418">Kinase</keyword>
<evidence type="ECO:0000256" key="2">
    <source>
        <dbReference type="ARBA" id="ARBA00022527"/>
    </source>
</evidence>
<dbReference type="PROSITE" id="PS00108">
    <property type="entry name" value="PROTEIN_KINASE_ST"/>
    <property type="match status" value="1"/>
</dbReference>
<feature type="region of interest" description="Disordered" evidence="8">
    <location>
        <begin position="604"/>
        <end position="624"/>
    </location>
</feature>
<feature type="compositionally biased region" description="Acidic residues" evidence="8">
    <location>
        <begin position="61"/>
        <end position="121"/>
    </location>
</feature>
<dbReference type="Gene3D" id="1.10.510.10">
    <property type="entry name" value="Transferase(Phosphotransferase) domain 1"/>
    <property type="match status" value="1"/>
</dbReference>
<dbReference type="InterPro" id="IPR050538">
    <property type="entry name" value="MAP_kinase_kinase_kinase"/>
</dbReference>
<feature type="region of interest" description="Disordered" evidence="8">
    <location>
        <begin position="1"/>
        <end position="121"/>
    </location>
</feature>
<dbReference type="InterPro" id="IPR017441">
    <property type="entry name" value="Protein_kinase_ATP_BS"/>
</dbReference>
<dbReference type="GO" id="GO:0004674">
    <property type="term" value="F:protein serine/threonine kinase activity"/>
    <property type="evidence" value="ECO:0007669"/>
    <property type="project" value="UniProtKB-KW"/>
</dbReference>
<sequence length="650" mass="71573">MSRLGAGLLRLSLGKGKVGPDSTGGNTNTNTNTEWTRPFLAEGGAESTANLTGEESYTSETVEEESSSGEEEGDSNSSSEEEEEEEEESEEESDSSSEDEEEESSSDDEGSSSSSDDYDSDDDLVLTKIIFDDDSEIRIRQIPTDSSYTDLRKKLKKEYKIGHDMFKLYYYDGEGDKISIKSKKDLRLALRSEFKLQDDSGDSDSDEGDNPNHDNINNNNNNNATTSSSNSKSSKMHWRLYISIESSPLARPGTSSMSTLPLHTPKNTDKLVWTRGVLIGKGAFGKVYKAFAHNFGSEFAVKCVNLQTNGGTKKKNKTILKSLQNEIEMLRSLEHPNIVSYLGTESDKKHLFVFMQFCAGGSVAAAIKKWGALCEAVVRRYTLQILDGLTFLHSRQIAHRDIKPSNLLLHDGIVKLADFGTARFTETATQEELEVKKESFTAGHVGTCIYMAPEVMTSGSKHEELSLVDETGTRAEASKSVKFDILKTDIWSLGASVVEMASGEPAFASQAKAVYSVCIQEKGPKIPDCLSGEGKDFLTRCFQHDFLHRPDSISLREHAFCDFGSFGSNPDFLRTSVTTPNLLAEMSEDFTTIHTEFDLSNSMEDSKGEVKVEGGEGEESSEVVEELLELSSSDFKTLSSYKSDSFTGGW</sequence>
<reference evidence="12" key="1">
    <citation type="journal article" date="2023" name="Commun. Biol.">
        <title>Genome analysis of Parmales, the sister group of diatoms, reveals the evolutionary specialization of diatoms from phago-mixotrophs to photoautotrophs.</title>
        <authorList>
            <person name="Ban H."/>
            <person name="Sato S."/>
            <person name="Yoshikawa S."/>
            <person name="Yamada K."/>
            <person name="Nakamura Y."/>
            <person name="Ichinomiya M."/>
            <person name="Sato N."/>
            <person name="Blanc-Mathieu R."/>
            <person name="Endo H."/>
            <person name="Kuwata A."/>
            <person name="Ogata H."/>
        </authorList>
    </citation>
    <scope>NUCLEOTIDE SEQUENCE [LARGE SCALE GENOMIC DNA]</scope>
    <source>
        <strain evidence="12">NIES 3700</strain>
    </source>
</reference>
<dbReference type="AlphaFoldDB" id="A0A9W7A744"/>
<evidence type="ECO:0000256" key="7">
    <source>
        <dbReference type="PROSITE-ProRule" id="PRU10141"/>
    </source>
</evidence>
<proteinExistence type="inferred from homology"/>
<dbReference type="SMART" id="SM00220">
    <property type="entry name" value="S_TKc"/>
    <property type="match status" value="1"/>
</dbReference>
<comment type="similarity">
    <text evidence="1">Belongs to the protein kinase superfamily. STE Ser/Thr protein kinase family. MAP kinase kinase kinase subfamily.</text>
</comment>
<dbReference type="Pfam" id="PF00069">
    <property type="entry name" value="Pkinase"/>
    <property type="match status" value="1"/>
</dbReference>
<dbReference type="CDD" id="cd06606">
    <property type="entry name" value="STKc_MAPKKK"/>
    <property type="match status" value="1"/>
</dbReference>
<dbReference type="InterPro" id="IPR000719">
    <property type="entry name" value="Prot_kinase_dom"/>
</dbReference>
<dbReference type="PANTHER" id="PTHR48016:SF32">
    <property type="entry name" value="MITOGEN-ACTIVATED PROTEIN KINASE KINASE KINASE 4"/>
    <property type="match status" value="1"/>
</dbReference>
<dbReference type="SUPFAM" id="SSF54277">
    <property type="entry name" value="CAD &amp; PB1 domains"/>
    <property type="match status" value="1"/>
</dbReference>
<keyword evidence="6 7" id="KW-0067">ATP-binding</keyword>
<name>A0A9W7A744_9STRA</name>
<evidence type="ECO:0000256" key="1">
    <source>
        <dbReference type="ARBA" id="ARBA00006529"/>
    </source>
</evidence>
<dbReference type="Pfam" id="PF00564">
    <property type="entry name" value="PB1"/>
    <property type="match status" value="1"/>
</dbReference>
<evidence type="ECO:0000259" key="10">
    <source>
        <dbReference type="PROSITE" id="PS51745"/>
    </source>
</evidence>
<keyword evidence="12" id="KW-1185">Reference proteome</keyword>
<keyword evidence="4 7" id="KW-0547">Nucleotide-binding</keyword>
<feature type="binding site" evidence="7">
    <location>
        <position position="302"/>
    </location>
    <ligand>
        <name>ATP</name>
        <dbReference type="ChEBI" id="CHEBI:30616"/>
    </ligand>
</feature>
<feature type="compositionally biased region" description="Low complexity" evidence="8">
    <location>
        <begin position="23"/>
        <end position="33"/>
    </location>
</feature>
<evidence type="ECO:0000313" key="11">
    <source>
        <dbReference type="EMBL" id="GMH64132.1"/>
    </source>
</evidence>
<feature type="domain" description="PB1" evidence="10">
    <location>
        <begin position="124"/>
        <end position="201"/>
    </location>
</feature>
<dbReference type="EMBL" id="BRXW01000540">
    <property type="protein sequence ID" value="GMH64132.1"/>
    <property type="molecule type" value="Genomic_DNA"/>
</dbReference>
<dbReference type="InterPro" id="IPR000270">
    <property type="entry name" value="PB1_dom"/>
</dbReference>
<feature type="compositionally biased region" description="Acidic residues" evidence="8">
    <location>
        <begin position="199"/>
        <end position="209"/>
    </location>
</feature>
<evidence type="ECO:0008006" key="13">
    <source>
        <dbReference type="Google" id="ProtNLM"/>
    </source>
</evidence>
<dbReference type="GO" id="GO:0005524">
    <property type="term" value="F:ATP binding"/>
    <property type="evidence" value="ECO:0007669"/>
    <property type="project" value="UniProtKB-UniRule"/>
</dbReference>
<feature type="compositionally biased region" description="Acidic residues" evidence="8">
    <location>
        <begin position="615"/>
        <end position="624"/>
    </location>
</feature>
<evidence type="ECO:0000259" key="9">
    <source>
        <dbReference type="PROSITE" id="PS50011"/>
    </source>
</evidence>
<dbReference type="InterPro" id="IPR053793">
    <property type="entry name" value="PB1-like"/>
</dbReference>
<dbReference type="PROSITE" id="PS50011">
    <property type="entry name" value="PROTEIN_KINASE_DOM"/>
    <property type="match status" value="1"/>
</dbReference>
<organism evidence="11 12">
    <name type="scientific">Triparma laevis f. longispina</name>
    <dbReference type="NCBI Taxonomy" id="1714387"/>
    <lineage>
        <taxon>Eukaryota</taxon>
        <taxon>Sar</taxon>
        <taxon>Stramenopiles</taxon>
        <taxon>Ochrophyta</taxon>
        <taxon>Bolidophyceae</taxon>
        <taxon>Parmales</taxon>
        <taxon>Triparmaceae</taxon>
        <taxon>Triparma</taxon>
    </lineage>
</organism>
<dbReference type="OrthoDB" id="266718at2759"/>
<feature type="compositionally biased region" description="Low complexity" evidence="8">
    <location>
        <begin position="213"/>
        <end position="232"/>
    </location>
</feature>
<feature type="compositionally biased region" description="Basic and acidic residues" evidence="8">
    <location>
        <begin position="604"/>
        <end position="614"/>
    </location>
</feature>
<evidence type="ECO:0000313" key="12">
    <source>
        <dbReference type="Proteomes" id="UP001165122"/>
    </source>
</evidence>
<feature type="compositionally biased region" description="Low complexity" evidence="8">
    <location>
        <begin position="1"/>
        <end position="15"/>
    </location>
</feature>
<dbReference type="InterPro" id="IPR011009">
    <property type="entry name" value="Kinase-like_dom_sf"/>
</dbReference>
<protein>
    <recommendedName>
        <fullName evidence="13">Protein kinase</fullName>
    </recommendedName>
</protein>
<feature type="region of interest" description="Disordered" evidence="8">
    <location>
        <begin position="197"/>
        <end position="232"/>
    </location>
</feature>
<accession>A0A9W7A744</accession>
<evidence type="ECO:0000256" key="8">
    <source>
        <dbReference type="SAM" id="MobiDB-lite"/>
    </source>
</evidence>